<dbReference type="AlphaFoldDB" id="D5ABE1"/>
<proteinExistence type="evidence at transcript level"/>
<protein>
    <submittedName>
        <fullName evidence="1">Uncharacterized protein</fullName>
    </submittedName>
</protein>
<dbReference type="PANTHER" id="PTHR33972:SF2">
    <property type="entry name" value="OS04G0606700 PROTEIN"/>
    <property type="match status" value="1"/>
</dbReference>
<dbReference type="EMBL" id="BT123544">
    <property type="protein sequence ID" value="ADE76860.1"/>
    <property type="molecule type" value="mRNA"/>
</dbReference>
<accession>D5ABE1</accession>
<dbReference type="PANTHER" id="PTHR33972">
    <property type="entry name" value="EXPRESSED PROTEIN"/>
    <property type="match status" value="1"/>
</dbReference>
<dbReference type="OMA" id="WPSSNFF"/>
<sequence>MVMAQRLSQTALKMSNRGNYAQVPSSRLLNARFRSGGSSRKDSEGGSQLIEVDLGDSAAENGENSSEVFGIQRLEDAIHGILVRRAAPDWLPFLPGASYWVPPRKNNGSLVELLGRLSNNSMTQEESLSFTTSRGWPSSAYFIEGGSPHQVEVVAVQNNKSEEEEG</sequence>
<evidence type="ECO:0000313" key="1">
    <source>
        <dbReference type="EMBL" id="ADE76860.1"/>
    </source>
</evidence>
<organism evidence="1">
    <name type="scientific">Picea sitchensis</name>
    <name type="common">Sitka spruce</name>
    <name type="synonym">Pinus sitchensis</name>
    <dbReference type="NCBI Taxonomy" id="3332"/>
    <lineage>
        <taxon>Eukaryota</taxon>
        <taxon>Viridiplantae</taxon>
        <taxon>Streptophyta</taxon>
        <taxon>Embryophyta</taxon>
        <taxon>Tracheophyta</taxon>
        <taxon>Spermatophyta</taxon>
        <taxon>Pinopsida</taxon>
        <taxon>Pinidae</taxon>
        <taxon>Conifers I</taxon>
        <taxon>Pinales</taxon>
        <taxon>Pinaceae</taxon>
        <taxon>Picea</taxon>
    </lineage>
</organism>
<reference evidence="1" key="1">
    <citation type="submission" date="2010-04" db="EMBL/GenBank/DDBJ databases">
        <authorList>
            <person name="Reid K.E."/>
            <person name="Liao N."/>
            <person name="Chan S."/>
            <person name="Docking R."/>
            <person name="Taylor G."/>
            <person name="Moore R."/>
            <person name="Mayo M."/>
            <person name="Munro S."/>
            <person name="King J."/>
            <person name="Yanchuk A."/>
            <person name="Holt R."/>
            <person name="Jones S."/>
            <person name="Marra M."/>
            <person name="Ritland C.E."/>
            <person name="Ritland K."/>
            <person name="Bohlmann J."/>
        </authorList>
    </citation>
    <scope>NUCLEOTIDE SEQUENCE</scope>
    <source>
        <tissue evidence="1">Bud</tissue>
    </source>
</reference>
<name>D5ABE1_PICSI</name>